<evidence type="ECO:0000313" key="3">
    <source>
        <dbReference type="EMBL" id="KAF8479605.1"/>
    </source>
</evidence>
<name>A0A9P5MVE8_9AGAM</name>
<dbReference type="AlphaFoldDB" id="A0A9P5MVE8"/>
<evidence type="ECO:0000256" key="1">
    <source>
        <dbReference type="ARBA" id="ARBA00022786"/>
    </source>
</evidence>
<protein>
    <submittedName>
        <fullName evidence="3">UBC-like protein</fullName>
    </submittedName>
</protein>
<dbReference type="CDD" id="cd23807">
    <property type="entry name" value="UEV_UBE2V"/>
    <property type="match status" value="1"/>
</dbReference>
<comment type="caution">
    <text evidence="3">The sequence shown here is derived from an EMBL/GenBank/DDBJ whole genome shotgun (WGS) entry which is preliminary data.</text>
</comment>
<dbReference type="FunFam" id="3.10.110.10:FF:000026">
    <property type="entry name" value="Ubiquitin-conjugating enzyme E2 variant"/>
    <property type="match status" value="1"/>
</dbReference>
<dbReference type="InterPro" id="IPR000608">
    <property type="entry name" value="UBC"/>
</dbReference>
<organism evidence="3 4">
    <name type="scientific">Russula ochroleuca</name>
    <dbReference type="NCBI Taxonomy" id="152965"/>
    <lineage>
        <taxon>Eukaryota</taxon>
        <taxon>Fungi</taxon>
        <taxon>Dikarya</taxon>
        <taxon>Basidiomycota</taxon>
        <taxon>Agaricomycotina</taxon>
        <taxon>Agaricomycetes</taxon>
        <taxon>Russulales</taxon>
        <taxon>Russulaceae</taxon>
        <taxon>Russula</taxon>
    </lineage>
</organism>
<gene>
    <name evidence="3" type="ORF">DFH94DRAFT_631540</name>
</gene>
<dbReference type="Gene3D" id="3.10.110.10">
    <property type="entry name" value="Ubiquitin Conjugating Enzyme"/>
    <property type="match status" value="1"/>
</dbReference>
<dbReference type="GO" id="GO:0006301">
    <property type="term" value="P:DNA damage tolerance"/>
    <property type="evidence" value="ECO:0007669"/>
    <property type="project" value="UniProtKB-ARBA"/>
</dbReference>
<dbReference type="Proteomes" id="UP000759537">
    <property type="component" value="Unassembled WGS sequence"/>
</dbReference>
<dbReference type="PANTHER" id="PTHR24068">
    <property type="entry name" value="UBIQUITIN-CONJUGATING ENZYME E2"/>
    <property type="match status" value="1"/>
</dbReference>
<evidence type="ECO:0000313" key="4">
    <source>
        <dbReference type="Proteomes" id="UP000759537"/>
    </source>
</evidence>
<proteinExistence type="predicted"/>
<dbReference type="InterPro" id="IPR016135">
    <property type="entry name" value="UBQ-conjugating_enzyme/RWD"/>
</dbReference>
<sequence>VPRNFRLLEELEKGEKGIGDGSCSYGLEDGDDILMSNWNGTIIGPGHTVHENRIYSLKIHCDENYPDKPPAIQFVSRVNLPFVSQTDGKVDRSKLPVLASWNRNNSIETVLVEIRREMASFSNRKLPQPPEGSTF</sequence>
<feature type="domain" description="UBC core" evidence="2">
    <location>
        <begin position="2"/>
        <end position="135"/>
    </location>
</feature>
<dbReference type="SMART" id="SM00212">
    <property type="entry name" value="UBCc"/>
    <property type="match status" value="1"/>
</dbReference>
<reference evidence="3" key="2">
    <citation type="journal article" date="2020" name="Nat. Commun.">
        <title>Large-scale genome sequencing of mycorrhizal fungi provides insights into the early evolution of symbiotic traits.</title>
        <authorList>
            <person name="Miyauchi S."/>
            <person name="Kiss E."/>
            <person name="Kuo A."/>
            <person name="Drula E."/>
            <person name="Kohler A."/>
            <person name="Sanchez-Garcia M."/>
            <person name="Morin E."/>
            <person name="Andreopoulos B."/>
            <person name="Barry K.W."/>
            <person name="Bonito G."/>
            <person name="Buee M."/>
            <person name="Carver A."/>
            <person name="Chen C."/>
            <person name="Cichocki N."/>
            <person name="Clum A."/>
            <person name="Culley D."/>
            <person name="Crous P.W."/>
            <person name="Fauchery L."/>
            <person name="Girlanda M."/>
            <person name="Hayes R.D."/>
            <person name="Keri Z."/>
            <person name="LaButti K."/>
            <person name="Lipzen A."/>
            <person name="Lombard V."/>
            <person name="Magnuson J."/>
            <person name="Maillard F."/>
            <person name="Murat C."/>
            <person name="Nolan M."/>
            <person name="Ohm R.A."/>
            <person name="Pangilinan J."/>
            <person name="Pereira M.F."/>
            <person name="Perotto S."/>
            <person name="Peter M."/>
            <person name="Pfister S."/>
            <person name="Riley R."/>
            <person name="Sitrit Y."/>
            <person name="Stielow J.B."/>
            <person name="Szollosi G."/>
            <person name="Zifcakova L."/>
            <person name="Stursova M."/>
            <person name="Spatafora J.W."/>
            <person name="Tedersoo L."/>
            <person name="Vaario L.M."/>
            <person name="Yamada A."/>
            <person name="Yan M."/>
            <person name="Wang P."/>
            <person name="Xu J."/>
            <person name="Bruns T."/>
            <person name="Baldrian P."/>
            <person name="Vilgalys R."/>
            <person name="Dunand C."/>
            <person name="Henrissat B."/>
            <person name="Grigoriev I.V."/>
            <person name="Hibbett D."/>
            <person name="Nagy L.G."/>
            <person name="Martin F.M."/>
        </authorList>
    </citation>
    <scope>NUCLEOTIDE SEQUENCE</scope>
    <source>
        <strain evidence="3">Prilba</strain>
    </source>
</reference>
<reference evidence="3" key="1">
    <citation type="submission" date="2019-10" db="EMBL/GenBank/DDBJ databases">
        <authorList>
            <consortium name="DOE Joint Genome Institute"/>
            <person name="Kuo A."/>
            <person name="Miyauchi S."/>
            <person name="Kiss E."/>
            <person name="Drula E."/>
            <person name="Kohler A."/>
            <person name="Sanchez-Garcia M."/>
            <person name="Andreopoulos B."/>
            <person name="Barry K.W."/>
            <person name="Bonito G."/>
            <person name="Buee M."/>
            <person name="Carver A."/>
            <person name="Chen C."/>
            <person name="Cichocki N."/>
            <person name="Clum A."/>
            <person name="Culley D."/>
            <person name="Crous P.W."/>
            <person name="Fauchery L."/>
            <person name="Girlanda M."/>
            <person name="Hayes R."/>
            <person name="Keri Z."/>
            <person name="LaButti K."/>
            <person name="Lipzen A."/>
            <person name="Lombard V."/>
            <person name="Magnuson J."/>
            <person name="Maillard F."/>
            <person name="Morin E."/>
            <person name="Murat C."/>
            <person name="Nolan M."/>
            <person name="Ohm R."/>
            <person name="Pangilinan J."/>
            <person name="Pereira M."/>
            <person name="Perotto S."/>
            <person name="Peter M."/>
            <person name="Riley R."/>
            <person name="Sitrit Y."/>
            <person name="Stielow B."/>
            <person name="Szollosi G."/>
            <person name="Zifcakova L."/>
            <person name="Stursova M."/>
            <person name="Spatafora J.W."/>
            <person name="Tedersoo L."/>
            <person name="Vaario L.-M."/>
            <person name="Yamada A."/>
            <person name="Yan M."/>
            <person name="Wang P."/>
            <person name="Xu J."/>
            <person name="Bruns T."/>
            <person name="Baldrian P."/>
            <person name="Vilgalys R."/>
            <person name="Henrissat B."/>
            <person name="Grigoriev I.V."/>
            <person name="Hibbett D."/>
            <person name="Nagy L.G."/>
            <person name="Martin F.M."/>
        </authorList>
    </citation>
    <scope>NUCLEOTIDE SEQUENCE</scope>
    <source>
        <strain evidence="3">Prilba</strain>
    </source>
</reference>
<dbReference type="SUPFAM" id="SSF54495">
    <property type="entry name" value="UBC-like"/>
    <property type="match status" value="1"/>
</dbReference>
<dbReference type="EMBL" id="WHVB01000009">
    <property type="protein sequence ID" value="KAF8479605.1"/>
    <property type="molecule type" value="Genomic_DNA"/>
</dbReference>
<evidence type="ECO:0000259" key="2">
    <source>
        <dbReference type="PROSITE" id="PS50127"/>
    </source>
</evidence>
<feature type="non-terminal residue" evidence="3">
    <location>
        <position position="1"/>
    </location>
</feature>
<dbReference type="PROSITE" id="PS50127">
    <property type="entry name" value="UBC_2"/>
    <property type="match status" value="1"/>
</dbReference>
<dbReference type="OrthoDB" id="6508832at2759"/>
<keyword evidence="4" id="KW-1185">Reference proteome</keyword>
<keyword evidence="1" id="KW-0833">Ubl conjugation pathway</keyword>
<accession>A0A9P5MVE8</accession>
<dbReference type="Pfam" id="PF00179">
    <property type="entry name" value="UQ_con"/>
    <property type="match status" value="1"/>
</dbReference>